<name>A0A0C2J374_THEKT</name>
<dbReference type="Proteomes" id="UP000031668">
    <property type="component" value="Unassembled WGS sequence"/>
</dbReference>
<gene>
    <name evidence="2" type="ORF">RF11_14168</name>
</gene>
<feature type="domain" description="Integrase catalytic" evidence="1">
    <location>
        <begin position="32"/>
        <end position="139"/>
    </location>
</feature>
<dbReference type="AlphaFoldDB" id="A0A0C2J374"/>
<accession>A0A0C2J374</accession>
<dbReference type="GO" id="GO:0003676">
    <property type="term" value="F:nucleic acid binding"/>
    <property type="evidence" value="ECO:0007669"/>
    <property type="project" value="InterPro"/>
</dbReference>
<evidence type="ECO:0000313" key="3">
    <source>
        <dbReference type="Proteomes" id="UP000031668"/>
    </source>
</evidence>
<keyword evidence="3" id="KW-1185">Reference proteome</keyword>
<dbReference type="GO" id="GO:0015074">
    <property type="term" value="P:DNA integration"/>
    <property type="evidence" value="ECO:0007669"/>
    <property type="project" value="InterPro"/>
</dbReference>
<sequence length="226" mass="26384">MEHYPITMGENPYRPDGATRWICMDCYRGCPLKMVDSFSRFGIPKLVVTDNGPQFVSTEFNMFLERNGVKHITSSPHPPRTNGQKRLSIILFWYRITPHQSSNRSPAEAMFKRILNTLIDNIRPSIVSNLEFSRMKRSYNHDKHSKFRQFKAGDEGLIENELTRGFYPARSNSNHHSYYEFENILRANKQNTGDVCEPSYMEKHKLAMHESQQEESIEMEAEVKSN</sequence>
<dbReference type="InterPro" id="IPR050951">
    <property type="entry name" value="Retrovirus_Pol_polyprotein"/>
</dbReference>
<dbReference type="InterPro" id="IPR001584">
    <property type="entry name" value="Integrase_cat-core"/>
</dbReference>
<dbReference type="PANTHER" id="PTHR37984">
    <property type="entry name" value="PROTEIN CBG26694"/>
    <property type="match status" value="1"/>
</dbReference>
<dbReference type="PANTHER" id="PTHR37984:SF5">
    <property type="entry name" value="PROTEIN NYNRIN-LIKE"/>
    <property type="match status" value="1"/>
</dbReference>
<dbReference type="InterPro" id="IPR012337">
    <property type="entry name" value="RNaseH-like_sf"/>
</dbReference>
<dbReference type="SUPFAM" id="SSF53098">
    <property type="entry name" value="Ribonuclease H-like"/>
    <property type="match status" value="1"/>
</dbReference>
<reference evidence="2 3" key="1">
    <citation type="journal article" date="2014" name="Genome Biol. Evol.">
        <title>The genome of the myxosporean Thelohanellus kitauei shows adaptations to nutrient acquisition within its fish host.</title>
        <authorList>
            <person name="Yang Y."/>
            <person name="Xiong J."/>
            <person name="Zhou Z."/>
            <person name="Huo F."/>
            <person name="Miao W."/>
            <person name="Ran C."/>
            <person name="Liu Y."/>
            <person name="Zhang J."/>
            <person name="Feng J."/>
            <person name="Wang M."/>
            <person name="Wang M."/>
            <person name="Wang L."/>
            <person name="Yao B."/>
        </authorList>
    </citation>
    <scope>NUCLEOTIDE SEQUENCE [LARGE SCALE GENOMIC DNA]</scope>
    <source>
        <strain evidence="2">Wuqing</strain>
    </source>
</reference>
<evidence type="ECO:0000313" key="2">
    <source>
        <dbReference type="EMBL" id="KII72279.1"/>
    </source>
</evidence>
<organism evidence="2 3">
    <name type="scientific">Thelohanellus kitauei</name>
    <name type="common">Myxosporean</name>
    <dbReference type="NCBI Taxonomy" id="669202"/>
    <lineage>
        <taxon>Eukaryota</taxon>
        <taxon>Metazoa</taxon>
        <taxon>Cnidaria</taxon>
        <taxon>Myxozoa</taxon>
        <taxon>Myxosporea</taxon>
        <taxon>Bivalvulida</taxon>
        <taxon>Platysporina</taxon>
        <taxon>Myxobolidae</taxon>
        <taxon>Thelohanellus</taxon>
    </lineage>
</organism>
<comment type="caution">
    <text evidence="2">The sequence shown here is derived from an EMBL/GenBank/DDBJ whole genome shotgun (WGS) entry which is preliminary data.</text>
</comment>
<dbReference type="InterPro" id="IPR036397">
    <property type="entry name" value="RNaseH_sf"/>
</dbReference>
<evidence type="ECO:0000259" key="1">
    <source>
        <dbReference type="PROSITE" id="PS50994"/>
    </source>
</evidence>
<dbReference type="Gene3D" id="3.30.420.10">
    <property type="entry name" value="Ribonuclease H-like superfamily/Ribonuclease H"/>
    <property type="match status" value="1"/>
</dbReference>
<protein>
    <recommendedName>
        <fullName evidence="1">Integrase catalytic domain-containing protein</fullName>
    </recommendedName>
</protein>
<dbReference type="EMBL" id="JWZT01001309">
    <property type="protein sequence ID" value="KII72279.1"/>
    <property type="molecule type" value="Genomic_DNA"/>
</dbReference>
<dbReference type="PROSITE" id="PS50994">
    <property type="entry name" value="INTEGRASE"/>
    <property type="match status" value="1"/>
</dbReference>
<dbReference type="OrthoDB" id="5982225at2759"/>
<proteinExistence type="predicted"/>